<evidence type="ECO:0000256" key="1">
    <source>
        <dbReference type="SAM" id="MobiDB-lite"/>
    </source>
</evidence>
<evidence type="ECO:0000313" key="3">
    <source>
        <dbReference type="EMBL" id="CAE8615554.1"/>
    </source>
</evidence>
<feature type="compositionally biased region" description="Basic and acidic residues" evidence="1">
    <location>
        <begin position="166"/>
        <end position="185"/>
    </location>
</feature>
<dbReference type="InterPro" id="IPR018997">
    <property type="entry name" value="PUB_domain"/>
</dbReference>
<protein>
    <recommendedName>
        <fullName evidence="2">PUB domain-containing protein</fullName>
    </recommendedName>
</protein>
<comment type="caution">
    <text evidence="3">The sequence shown here is derived from an EMBL/GenBank/DDBJ whole genome shotgun (WGS) entry which is preliminary data.</text>
</comment>
<feature type="region of interest" description="Disordered" evidence="1">
    <location>
        <begin position="215"/>
        <end position="234"/>
    </location>
</feature>
<proteinExistence type="predicted"/>
<feature type="region of interest" description="Disordered" evidence="1">
    <location>
        <begin position="65"/>
        <end position="192"/>
    </location>
</feature>
<evidence type="ECO:0000259" key="2">
    <source>
        <dbReference type="Pfam" id="PF09409"/>
    </source>
</evidence>
<feature type="compositionally biased region" description="Basic and acidic residues" evidence="1">
    <location>
        <begin position="78"/>
        <end position="143"/>
    </location>
</feature>
<reference evidence="3" key="1">
    <citation type="submission" date="2021-02" db="EMBL/GenBank/DDBJ databases">
        <authorList>
            <person name="Dougan E. K."/>
            <person name="Rhodes N."/>
            <person name="Thang M."/>
            <person name="Chan C."/>
        </authorList>
    </citation>
    <scope>NUCLEOTIDE SEQUENCE</scope>
</reference>
<dbReference type="OrthoDB" id="336240at2759"/>
<dbReference type="EMBL" id="CAJNNV010025658">
    <property type="protein sequence ID" value="CAE8615554.1"/>
    <property type="molecule type" value="Genomic_DNA"/>
</dbReference>
<dbReference type="SMART" id="SM00580">
    <property type="entry name" value="PUG"/>
    <property type="match status" value="1"/>
</dbReference>
<dbReference type="Pfam" id="PF09409">
    <property type="entry name" value="PUB"/>
    <property type="match status" value="1"/>
</dbReference>
<accession>A0A813FY75</accession>
<dbReference type="InterPro" id="IPR036339">
    <property type="entry name" value="PUB-like_dom_sf"/>
</dbReference>
<feature type="compositionally biased region" description="Low complexity" evidence="1">
    <location>
        <begin position="144"/>
        <end position="158"/>
    </location>
</feature>
<gene>
    <name evidence="3" type="ORF">PGLA1383_LOCUS33268</name>
</gene>
<evidence type="ECO:0000313" key="4">
    <source>
        <dbReference type="Proteomes" id="UP000654075"/>
    </source>
</evidence>
<keyword evidence="4" id="KW-1185">Reference proteome</keyword>
<organism evidence="3 4">
    <name type="scientific">Polarella glacialis</name>
    <name type="common">Dinoflagellate</name>
    <dbReference type="NCBI Taxonomy" id="89957"/>
    <lineage>
        <taxon>Eukaryota</taxon>
        <taxon>Sar</taxon>
        <taxon>Alveolata</taxon>
        <taxon>Dinophyceae</taxon>
        <taxon>Suessiales</taxon>
        <taxon>Suessiaceae</taxon>
        <taxon>Polarella</taxon>
    </lineage>
</organism>
<name>A0A813FY75_POLGL</name>
<dbReference type="PANTHER" id="PTHR46713">
    <property type="entry name" value="F13M7.16 PROTEIN"/>
    <property type="match status" value="1"/>
</dbReference>
<sequence>MDNDQKLSMLLEAVGDSVAADFAQSVLVMHNWDLEAAMNEILSGGGPPDSSSMHDDDVRAPMATGYTDTLMAPMNPAEELRRKKEREAARAVEAEAARLAAEKAHVQDLERQVEQQRREAERAALERRQQKRKAEEAERRRLAELQQAEQPQPEKQQPAPAPPADSEQRAAEAEAEASARRDEQSRSQAAQAAAAAAARAAAAAAVAQPADVSQQAPAAAPVPTAAPPDERPEQAVDAVVQALVALRKRYREADPAALATCLRTLSAYLGNLAHNPQETKFQHINCENAAFRSRVAVLEGATAVLEACGFRLEGAAYVVDPEFMRRRGTRLFDVVSKLEVMIDQLKSAGF</sequence>
<dbReference type="SUPFAM" id="SSF143503">
    <property type="entry name" value="PUG domain-like"/>
    <property type="match status" value="1"/>
</dbReference>
<dbReference type="PANTHER" id="PTHR46713:SF1">
    <property type="entry name" value="F13M7.16 PROTEIN"/>
    <property type="match status" value="1"/>
</dbReference>
<dbReference type="Proteomes" id="UP000654075">
    <property type="component" value="Unassembled WGS sequence"/>
</dbReference>
<dbReference type="Gene3D" id="1.20.58.2190">
    <property type="match status" value="1"/>
</dbReference>
<dbReference type="AlphaFoldDB" id="A0A813FY75"/>
<feature type="domain" description="PUB" evidence="2">
    <location>
        <begin position="257"/>
        <end position="314"/>
    </location>
</feature>